<accession>A0A078AB56</accession>
<dbReference type="PANTHER" id="PTHR31398">
    <property type="entry name" value="MEIOTIC NUCLEAR DIVISION PROTEIN 1 HOMOLOG"/>
    <property type="match status" value="1"/>
</dbReference>
<sequence>MQTVKGLLRSLDIYGHEVKLLYKGNSTKKTLPGALLTVISVGLLAWYLILQLSDIQNNKNSFKQTLIQLDLDNLQFPISKDSFDTALMLLPPFAFNKEQDKNENIYRYANITTILTITTDKLDQDGDRINEDQHLELFKCSKDRMFSSERYKAMIERYQYAEQLCFKQFEQLKFRTDNNRITYRIGACDQEYLSKKYPNSTCEKNKTKAQEILTNTNVIIFSSSFYFDPEEFNESPVKVNTVQNAFRFSQFEKIINYEIGYNKAIISDSKIHENIGNYQREFISTKFVSQGANDKSLTDPIHFTIQFYMTTEQNVFERQANNLVGALSNTGGLAGIVFAIVRILFGPMQEFLYYQSLLKKSYMVEKDRVLSDVFRRLSQFSYIRRNLLKENDKNLDISKFQAKDFNTYLELIKRLKNRVPFRYRFRQYLAYYVKRLFLCKRKHFRIQRELFDFGKKKIERQFDIAVILRDLRIFKMTNSLLLSKYQRKLIPFFKKYQLNQMYERDKQKKEKALKQGDQKLFVNEVTQLMVELFSDNQNPSNSYNQVFLHSLFLQNRENAQKDLKSLMYKAVLRYFININLEERKPSRLRSSAQKLVSVNVNPIARSTTLGASVTELNDIRLQLRLSKDEAQLSTVIKHDDSPKLSPNETPRDEENQFNTESNINQCQNEEQLQYEGTQTIDDFWEDAQVQETPSLEVKQQIK</sequence>
<dbReference type="Proteomes" id="UP000039865">
    <property type="component" value="Unassembled WGS sequence"/>
</dbReference>
<dbReference type="PANTHER" id="PTHR31398:SF0">
    <property type="entry name" value="MEIOTIC NUCLEAR DIVISION PROTEIN 1 HOMOLOG"/>
    <property type="match status" value="1"/>
</dbReference>
<dbReference type="OrthoDB" id="296380at2759"/>
<keyword evidence="2" id="KW-0472">Membrane</keyword>
<keyword evidence="2" id="KW-0812">Transmembrane</keyword>
<reference evidence="3 4" key="1">
    <citation type="submission" date="2014-06" db="EMBL/GenBank/DDBJ databases">
        <authorList>
            <person name="Swart Estienne"/>
        </authorList>
    </citation>
    <scope>NUCLEOTIDE SEQUENCE [LARGE SCALE GENOMIC DNA]</scope>
    <source>
        <strain evidence="3 4">130c</strain>
    </source>
</reference>
<evidence type="ECO:0008006" key="5">
    <source>
        <dbReference type="Google" id="ProtNLM"/>
    </source>
</evidence>
<feature type="transmembrane region" description="Helical" evidence="2">
    <location>
        <begin position="323"/>
        <end position="345"/>
    </location>
</feature>
<evidence type="ECO:0000256" key="1">
    <source>
        <dbReference type="SAM" id="MobiDB-lite"/>
    </source>
</evidence>
<proteinExistence type="predicted"/>
<dbReference type="GO" id="GO:0005634">
    <property type="term" value="C:nucleus"/>
    <property type="evidence" value="ECO:0007669"/>
    <property type="project" value="TreeGrafter"/>
</dbReference>
<gene>
    <name evidence="3" type="primary">Contig2575.g2759</name>
    <name evidence="3" type="ORF">STYLEM_8102</name>
</gene>
<protein>
    <recommendedName>
        <fullName evidence="5">Transmembrane protein</fullName>
    </recommendedName>
</protein>
<dbReference type="EMBL" id="CCKQ01007709">
    <property type="protein sequence ID" value="CDW79116.1"/>
    <property type="molecule type" value="Genomic_DNA"/>
</dbReference>
<feature type="region of interest" description="Disordered" evidence="1">
    <location>
        <begin position="636"/>
        <end position="663"/>
    </location>
</feature>
<feature type="transmembrane region" description="Helical" evidence="2">
    <location>
        <begin position="31"/>
        <end position="50"/>
    </location>
</feature>
<dbReference type="GO" id="GO:0007131">
    <property type="term" value="P:reciprocal meiotic recombination"/>
    <property type="evidence" value="ECO:0007669"/>
    <property type="project" value="TreeGrafter"/>
</dbReference>
<evidence type="ECO:0000313" key="3">
    <source>
        <dbReference type="EMBL" id="CDW79116.1"/>
    </source>
</evidence>
<evidence type="ECO:0000313" key="4">
    <source>
        <dbReference type="Proteomes" id="UP000039865"/>
    </source>
</evidence>
<dbReference type="InParanoid" id="A0A078AB56"/>
<keyword evidence="2" id="KW-1133">Transmembrane helix</keyword>
<name>A0A078AB56_STYLE</name>
<keyword evidence="4" id="KW-1185">Reference proteome</keyword>
<organism evidence="3 4">
    <name type="scientific">Stylonychia lemnae</name>
    <name type="common">Ciliate</name>
    <dbReference type="NCBI Taxonomy" id="5949"/>
    <lineage>
        <taxon>Eukaryota</taxon>
        <taxon>Sar</taxon>
        <taxon>Alveolata</taxon>
        <taxon>Ciliophora</taxon>
        <taxon>Intramacronucleata</taxon>
        <taxon>Spirotrichea</taxon>
        <taxon>Stichotrichia</taxon>
        <taxon>Sporadotrichida</taxon>
        <taxon>Oxytrichidae</taxon>
        <taxon>Stylonychinae</taxon>
        <taxon>Stylonychia</taxon>
    </lineage>
</organism>
<dbReference type="AlphaFoldDB" id="A0A078AB56"/>
<evidence type="ECO:0000256" key="2">
    <source>
        <dbReference type="SAM" id="Phobius"/>
    </source>
</evidence>